<dbReference type="AlphaFoldDB" id="A0A2N3YG52"/>
<evidence type="ECO:0008006" key="3">
    <source>
        <dbReference type="Google" id="ProtNLM"/>
    </source>
</evidence>
<name>A0A2N3YG52_9MICO</name>
<dbReference type="OrthoDB" id="3209715at2"/>
<dbReference type="RefSeq" id="WP_101394486.1">
    <property type="nucleotide sequence ID" value="NZ_PJNE01000001.1"/>
</dbReference>
<dbReference type="EMBL" id="PJNE01000001">
    <property type="protein sequence ID" value="PKW25825.1"/>
    <property type="molecule type" value="Genomic_DNA"/>
</dbReference>
<sequence>MTTPRPPRKALRRAARAAAEDSGGALPRWRLLELGFDHAAIQREVDAERWQTLGTHTVVLHTGPVGIEARRHAAVWEVAVDVALVDGTSALQAAGLTGWSDDEIHVSVPRNARCPKVDGVHIHRVARRPLEAAGTTLPRTTVEVAALRAAAWVRTDRQAALVLCLVVQQRLTTGPRLQQAFRTVRNRGRRPLVRQLLRDISDGAQSLGELDFAQLCRRYGLPEPERQVVRRTSRGRIYLDVRWPGSRLVVEIDGAGHRVGLAVTDDNLRQNDVALGRDTVLRIDLVGLRIHERMFMEQVARGLALPLAA</sequence>
<comment type="caution">
    <text evidence="1">The sequence shown here is derived from an EMBL/GenBank/DDBJ whole genome shotgun (WGS) entry which is preliminary data.</text>
</comment>
<evidence type="ECO:0000313" key="2">
    <source>
        <dbReference type="Proteomes" id="UP000233781"/>
    </source>
</evidence>
<accession>A0A2N3YG52</accession>
<protein>
    <recommendedName>
        <fullName evidence="3">DUF559 domain-containing protein</fullName>
    </recommendedName>
</protein>
<proteinExistence type="predicted"/>
<dbReference type="Proteomes" id="UP000233781">
    <property type="component" value="Unassembled WGS sequence"/>
</dbReference>
<gene>
    <name evidence="1" type="ORF">ATL31_0627</name>
</gene>
<evidence type="ECO:0000313" key="1">
    <source>
        <dbReference type="EMBL" id="PKW25825.1"/>
    </source>
</evidence>
<organism evidence="1 2">
    <name type="scientific">Phycicoccus duodecadis</name>
    <dbReference type="NCBI Taxonomy" id="173053"/>
    <lineage>
        <taxon>Bacteria</taxon>
        <taxon>Bacillati</taxon>
        <taxon>Actinomycetota</taxon>
        <taxon>Actinomycetes</taxon>
        <taxon>Micrococcales</taxon>
        <taxon>Intrasporangiaceae</taxon>
        <taxon>Phycicoccus</taxon>
    </lineage>
</organism>
<reference evidence="1 2" key="1">
    <citation type="submission" date="2017-12" db="EMBL/GenBank/DDBJ databases">
        <title>Sequencing the genomes of 1000 Actinobacteria strains.</title>
        <authorList>
            <person name="Klenk H.-P."/>
        </authorList>
    </citation>
    <scope>NUCLEOTIDE SEQUENCE [LARGE SCALE GENOMIC DNA]</scope>
    <source>
        <strain evidence="1 2">DSM 12806</strain>
    </source>
</reference>
<keyword evidence="2" id="KW-1185">Reference proteome</keyword>